<dbReference type="SUPFAM" id="SSF55186">
    <property type="entry name" value="ThrRS/AlaRS common domain"/>
    <property type="match status" value="1"/>
</dbReference>
<comment type="similarity">
    <text evidence="1 11">Belongs to the class-II aminoacyl-tRNA synthetase family.</text>
</comment>
<dbReference type="SUPFAM" id="SSF55681">
    <property type="entry name" value="Class II aaRS and biotin synthetases"/>
    <property type="match status" value="1"/>
</dbReference>
<keyword evidence="2 11" id="KW-0820">tRNA-binding</keyword>
<evidence type="ECO:0000313" key="15">
    <source>
        <dbReference type="Proteomes" id="UP000317593"/>
    </source>
</evidence>
<dbReference type="CDD" id="cd00673">
    <property type="entry name" value="AlaRS_core"/>
    <property type="match status" value="1"/>
</dbReference>
<feature type="binding site" evidence="11">
    <location>
        <position position="570"/>
    </location>
    <ligand>
        <name>Zn(2+)</name>
        <dbReference type="ChEBI" id="CHEBI:29105"/>
    </ligand>
</feature>
<keyword evidence="15" id="KW-1185">Reference proteome</keyword>
<comment type="cofactor">
    <cofactor evidence="11">
        <name>Zn(2+)</name>
        <dbReference type="ChEBI" id="CHEBI:29105"/>
    </cofactor>
    <text evidence="11">Binds 1 zinc ion per subunit.</text>
</comment>
<comment type="domain">
    <text evidence="11">Consists of three domains; the N-terminal catalytic domain, the editing domain and the C-terminal C-Ala domain. The editing domain removes incorrectly charged amino acids, while the C-Ala domain, along with tRNA(Ala), serves as a bridge to cooperatively bring together the editing and aminoacylation centers thus stimulating deacylation of misacylated tRNAs.</text>
</comment>
<dbReference type="GO" id="GO:0004813">
    <property type="term" value="F:alanine-tRNA ligase activity"/>
    <property type="evidence" value="ECO:0007669"/>
    <property type="project" value="UniProtKB-UniRule"/>
</dbReference>
<dbReference type="SUPFAM" id="SSF50447">
    <property type="entry name" value="Translation proteins"/>
    <property type="match status" value="1"/>
</dbReference>
<evidence type="ECO:0000256" key="4">
    <source>
        <dbReference type="ARBA" id="ARBA00022723"/>
    </source>
</evidence>
<keyword evidence="9 11" id="KW-0648">Protein biosynthesis</keyword>
<dbReference type="HAMAP" id="MF_00036_B">
    <property type="entry name" value="Ala_tRNA_synth_B"/>
    <property type="match status" value="1"/>
</dbReference>
<evidence type="ECO:0000256" key="6">
    <source>
        <dbReference type="ARBA" id="ARBA00022833"/>
    </source>
</evidence>
<dbReference type="FunFam" id="3.30.54.20:FF:000001">
    <property type="entry name" value="Alanine--tRNA ligase"/>
    <property type="match status" value="1"/>
</dbReference>
<feature type="domain" description="Alanyl-transfer RNA synthetases family profile" evidence="13">
    <location>
        <begin position="4"/>
        <end position="717"/>
    </location>
</feature>
<dbReference type="InterPro" id="IPR018162">
    <property type="entry name" value="Ala-tRNA-ligase_IIc_anticod-bd"/>
</dbReference>
<evidence type="ECO:0000256" key="7">
    <source>
        <dbReference type="ARBA" id="ARBA00022840"/>
    </source>
</evidence>
<keyword evidence="11" id="KW-0963">Cytoplasm</keyword>
<evidence type="ECO:0000313" key="14">
    <source>
        <dbReference type="EMBL" id="SMO51341.1"/>
    </source>
</evidence>
<dbReference type="InterPro" id="IPR009000">
    <property type="entry name" value="Transl_B-barrel_sf"/>
</dbReference>
<dbReference type="OrthoDB" id="9803884at2"/>
<dbReference type="Gene3D" id="3.30.930.10">
    <property type="entry name" value="Bira Bifunctional Protein, Domain 2"/>
    <property type="match status" value="1"/>
</dbReference>
<dbReference type="InterPro" id="IPR045864">
    <property type="entry name" value="aa-tRNA-synth_II/BPL/LPL"/>
</dbReference>
<dbReference type="Pfam" id="PF01411">
    <property type="entry name" value="tRNA-synt_2c"/>
    <property type="match status" value="1"/>
</dbReference>
<keyword evidence="6 11" id="KW-0862">Zinc</keyword>
<name>A0A521BXP2_9BACT</name>
<dbReference type="Proteomes" id="UP000317593">
    <property type="component" value="Unassembled WGS sequence"/>
</dbReference>
<dbReference type="SMART" id="SM00863">
    <property type="entry name" value="tRNA_SAD"/>
    <property type="match status" value="1"/>
</dbReference>
<dbReference type="RefSeq" id="WP_142713602.1">
    <property type="nucleotide sequence ID" value="NZ_FXTH01000004.1"/>
</dbReference>
<dbReference type="Pfam" id="PF02272">
    <property type="entry name" value="DHHA1"/>
    <property type="match status" value="1"/>
</dbReference>
<comment type="function">
    <text evidence="11">Catalyzes the attachment of alanine to tRNA(Ala) in a two-step reaction: alanine is first activated by ATP to form Ala-AMP and then transferred to the acceptor end of tRNA(Ala). Also edits incorrectly charged Ser-tRNA(Ala) and Gly-tRNA(Ala) via its editing domain.</text>
</comment>
<dbReference type="NCBIfam" id="TIGR00344">
    <property type="entry name" value="alaS"/>
    <property type="match status" value="1"/>
</dbReference>
<dbReference type="GO" id="GO:0006419">
    <property type="term" value="P:alanyl-tRNA aminoacylation"/>
    <property type="evidence" value="ECO:0007669"/>
    <property type="project" value="UniProtKB-UniRule"/>
</dbReference>
<dbReference type="EMBL" id="FXTH01000004">
    <property type="protein sequence ID" value="SMO51341.1"/>
    <property type="molecule type" value="Genomic_DNA"/>
</dbReference>
<proteinExistence type="inferred from homology"/>
<evidence type="ECO:0000256" key="12">
    <source>
        <dbReference type="SAM" id="Coils"/>
    </source>
</evidence>
<evidence type="ECO:0000256" key="1">
    <source>
        <dbReference type="ARBA" id="ARBA00008226"/>
    </source>
</evidence>
<feature type="binding site" evidence="11">
    <location>
        <position position="574"/>
    </location>
    <ligand>
        <name>Zn(2+)</name>
        <dbReference type="ChEBI" id="CHEBI:29105"/>
    </ligand>
</feature>
<accession>A0A521BXP2</accession>
<dbReference type="GO" id="GO:0005524">
    <property type="term" value="F:ATP binding"/>
    <property type="evidence" value="ECO:0007669"/>
    <property type="project" value="UniProtKB-UniRule"/>
</dbReference>
<dbReference type="Pfam" id="PF07973">
    <property type="entry name" value="tRNA_SAD"/>
    <property type="match status" value="1"/>
</dbReference>
<evidence type="ECO:0000256" key="11">
    <source>
        <dbReference type="HAMAP-Rule" id="MF_00036"/>
    </source>
</evidence>
<keyword evidence="7 11" id="KW-0067">ATP-binding</keyword>
<dbReference type="InterPro" id="IPR018164">
    <property type="entry name" value="Ala-tRNA-synth_IIc_N"/>
</dbReference>
<evidence type="ECO:0000256" key="8">
    <source>
        <dbReference type="ARBA" id="ARBA00022884"/>
    </source>
</evidence>
<evidence type="ECO:0000256" key="9">
    <source>
        <dbReference type="ARBA" id="ARBA00022917"/>
    </source>
</evidence>
<keyword evidence="5 11" id="KW-0547">Nucleotide-binding</keyword>
<protein>
    <recommendedName>
        <fullName evidence="11">Alanine--tRNA ligase</fullName>
        <ecNumber evidence="11">6.1.1.7</ecNumber>
    </recommendedName>
    <alternativeName>
        <fullName evidence="11">Alanyl-tRNA synthetase</fullName>
        <shortName evidence="11">AlaRS</shortName>
    </alternativeName>
</protein>
<dbReference type="GO" id="GO:0002161">
    <property type="term" value="F:aminoacyl-tRNA deacylase activity"/>
    <property type="evidence" value="ECO:0007669"/>
    <property type="project" value="TreeGrafter"/>
</dbReference>
<evidence type="ECO:0000259" key="13">
    <source>
        <dbReference type="PROSITE" id="PS50860"/>
    </source>
</evidence>
<feature type="binding site" evidence="11">
    <location>
        <position position="678"/>
    </location>
    <ligand>
        <name>Zn(2+)</name>
        <dbReference type="ChEBI" id="CHEBI:29105"/>
    </ligand>
</feature>
<dbReference type="SUPFAM" id="SSF101353">
    <property type="entry name" value="Putative anticodon-binding domain of alanyl-tRNA synthetase (AlaRS)"/>
    <property type="match status" value="1"/>
</dbReference>
<dbReference type="FunFam" id="3.10.310.40:FF:000001">
    <property type="entry name" value="Alanine--tRNA ligase"/>
    <property type="match status" value="1"/>
</dbReference>
<keyword evidence="12" id="KW-0175">Coiled coil</keyword>
<evidence type="ECO:0000256" key="2">
    <source>
        <dbReference type="ARBA" id="ARBA00022555"/>
    </source>
</evidence>
<keyword evidence="4 11" id="KW-0479">Metal-binding</keyword>
<organism evidence="14 15">
    <name type="scientific">Fodinibius sediminis</name>
    <dbReference type="NCBI Taxonomy" id="1214077"/>
    <lineage>
        <taxon>Bacteria</taxon>
        <taxon>Pseudomonadati</taxon>
        <taxon>Balneolota</taxon>
        <taxon>Balneolia</taxon>
        <taxon>Balneolales</taxon>
        <taxon>Balneolaceae</taxon>
        <taxon>Fodinibius</taxon>
    </lineage>
</organism>
<reference evidence="14 15" key="1">
    <citation type="submission" date="2017-05" db="EMBL/GenBank/DDBJ databases">
        <authorList>
            <person name="Varghese N."/>
            <person name="Submissions S."/>
        </authorList>
    </citation>
    <scope>NUCLEOTIDE SEQUENCE [LARGE SCALE GENOMIC DNA]</scope>
    <source>
        <strain evidence="14 15">DSM 21194</strain>
    </source>
</reference>
<dbReference type="Gene3D" id="3.10.310.40">
    <property type="match status" value="1"/>
</dbReference>
<dbReference type="PRINTS" id="PR00980">
    <property type="entry name" value="TRNASYNTHALA"/>
</dbReference>
<dbReference type="InterPro" id="IPR012947">
    <property type="entry name" value="tRNA_SAD"/>
</dbReference>
<comment type="subcellular location">
    <subcellularLocation>
        <location evidence="11">Cytoplasm</location>
    </subcellularLocation>
</comment>
<dbReference type="EC" id="6.1.1.7" evidence="11"/>
<dbReference type="InterPro" id="IPR003156">
    <property type="entry name" value="DHHA1_dom"/>
</dbReference>
<sequence length="891" mass="100775">MSHKSSAQIRQEFLDFFKSKQHLPVPSAPVAPKDDPTLLFTNAGMNQFKPIFLGEQSGYKKEGETWQRVVDSQRCIRVSGKHNDLEEVGRDTYHHTLFEMLGNWSFGDYFKREAIRWAWELLVDEWGLEPDRLYATVFGGDEDDGLPVDEESIELWKSETGIEEDHILKFGKKDNFWEMGETGPCGPCSEVHVDLRPDEERSGKPGAELVNMDDPKVMEIWNLVFIQFNRQADGSLEKLPAQHVDTGMGFERMCAVLQQKTSNYDTDLFEPLLNKIGDLAGVIYGNEEQVDIAMRVIADHIRAVSFSIADGVSPGNDGRGYVVRRILRRAIRYGWDRLELKEPFFHKLVPVLAEQFSEVFPVLIQQQEYVVNVIRSEEQSFLNTLGQGIELFEEMTRESDRISGAEAFKLHDTYGFPIDLTQLMARERGVEVDQEGFRQLMQKQKDRARAAGTFTVDQSTQEEWITVVDTEDFEFTGYDELMSEARIKALRPAGDQKALILDRTPFYAESGGQVADTGVISNGDEHLRVLDVQPSPDGHVHIVDKLPENPEGTWEAMVDGERRREIRKHHSATHLVHAALKQVLGDHVAQKGSLVDEHHLRFDFSHFEQITPDELARIEEIVNDRIQENIVRTEEREVPIEEARERGATMLFGEKYGDRVRVISFDPDYSMELCGGTHVDATGEIGYFRFVGESSAAAGVRRIEAKVGKSADHLLRSEHELIGQIRREIGQSEDLVHDIRQLKEDRKSLERELEQLQHQQSLSQLNELFERATELEGDIRLVRGEIPHADMDLLKQLGYEALEKAGESTVTILGARDEEEGKVYVAAAVSRDLISERNLKAGDLVGRIGQLLGGGGGGQPNLATAGGRKPEKLNEVLDRLPSIITEVLNQS</sequence>
<comment type="catalytic activity">
    <reaction evidence="11">
        <text>tRNA(Ala) + L-alanine + ATP = L-alanyl-tRNA(Ala) + AMP + diphosphate</text>
        <dbReference type="Rhea" id="RHEA:12540"/>
        <dbReference type="Rhea" id="RHEA-COMP:9657"/>
        <dbReference type="Rhea" id="RHEA-COMP:9923"/>
        <dbReference type="ChEBI" id="CHEBI:30616"/>
        <dbReference type="ChEBI" id="CHEBI:33019"/>
        <dbReference type="ChEBI" id="CHEBI:57972"/>
        <dbReference type="ChEBI" id="CHEBI:78442"/>
        <dbReference type="ChEBI" id="CHEBI:78497"/>
        <dbReference type="ChEBI" id="CHEBI:456215"/>
        <dbReference type="EC" id="6.1.1.7"/>
    </reaction>
</comment>
<dbReference type="PROSITE" id="PS50860">
    <property type="entry name" value="AA_TRNA_LIGASE_II_ALA"/>
    <property type="match status" value="1"/>
</dbReference>
<evidence type="ECO:0000256" key="10">
    <source>
        <dbReference type="ARBA" id="ARBA00023146"/>
    </source>
</evidence>
<evidence type="ECO:0000256" key="3">
    <source>
        <dbReference type="ARBA" id="ARBA00022598"/>
    </source>
</evidence>
<keyword evidence="3 11" id="KW-0436">Ligase</keyword>
<dbReference type="PANTHER" id="PTHR11777:SF9">
    <property type="entry name" value="ALANINE--TRNA LIGASE, CYTOPLASMIC"/>
    <property type="match status" value="1"/>
</dbReference>
<keyword evidence="8 11" id="KW-0694">RNA-binding</keyword>
<feature type="coiled-coil region" evidence="12">
    <location>
        <begin position="732"/>
        <end position="766"/>
    </location>
</feature>
<dbReference type="GO" id="GO:0000049">
    <property type="term" value="F:tRNA binding"/>
    <property type="evidence" value="ECO:0007669"/>
    <property type="project" value="UniProtKB-KW"/>
</dbReference>
<feature type="binding site" evidence="11">
    <location>
        <position position="674"/>
    </location>
    <ligand>
        <name>Zn(2+)</name>
        <dbReference type="ChEBI" id="CHEBI:29105"/>
    </ligand>
</feature>
<dbReference type="InterPro" id="IPR050058">
    <property type="entry name" value="Ala-tRNA_ligase"/>
</dbReference>
<dbReference type="Gene3D" id="3.30.980.10">
    <property type="entry name" value="Threonyl-trna Synthetase, Chain A, domain 2"/>
    <property type="match status" value="1"/>
</dbReference>
<dbReference type="FunFam" id="3.30.980.10:FF:000004">
    <property type="entry name" value="Alanine--tRNA ligase, cytoplasmic"/>
    <property type="match status" value="1"/>
</dbReference>
<dbReference type="InterPro" id="IPR023033">
    <property type="entry name" value="Ala_tRNA_ligase_euk/bac"/>
</dbReference>
<keyword evidence="10 11" id="KW-0030">Aminoacyl-tRNA synthetase</keyword>
<dbReference type="GO" id="GO:0008270">
    <property type="term" value="F:zinc ion binding"/>
    <property type="evidence" value="ECO:0007669"/>
    <property type="project" value="UniProtKB-UniRule"/>
</dbReference>
<dbReference type="Gene3D" id="2.40.30.130">
    <property type="match status" value="1"/>
</dbReference>
<dbReference type="Gene3D" id="3.30.54.20">
    <property type="match status" value="1"/>
</dbReference>
<dbReference type="InterPro" id="IPR018163">
    <property type="entry name" value="Thr/Ala-tRNA-synth_IIc_edit"/>
</dbReference>
<dbReference type="PANTHER" id="PTHR11777">
    <property type="entry name" value="ALANYL-TRNA SYNTHETASE"/>
    <property type="match status" value="1"/>
</dbReference>
<dbReference type="GO" id="GO:0005737">
    <property type="term" value="C:cytoplasm"/>
    <property type="evidence" value="ECO:0007669"/>
    <property type="project" value="UniProtKB-SubCell"/>
</dbReference>
<dbReference type="AlphaFoldDB" id="A0A521BXP2"/>
<dbReference type="InterPro" id="IPR002318">
    <property type="entry name" value="Ala-tRNA-lgiase_IIc"/>
</dbReference>
<dbReference type="InterPro" id="IPR018165">
    <property type="entry name" value="Ala-tRNA-synth_IIc_core"/>
</dbReference>
<gene>
    <name evidence="11" type="primary">alaS</name>
    <name evidence="14" type="ORF">SAMN06265218_10479</name>
</gene>
<dbReference type="FunFam" id="3.30.930.10:FF:000011">
    <property type="entry name" value="Alanine--tRNA ligase, cytoplasmic"/>
    <property type="match status" value="1"/>
</dbReference>
<evidence type="ECO:0000256" key="5">
    <source>
        <dbReference type="ARBA" id="ARBA00022741"/>
    </source>
</evidence>